<evidence type="ECO:0000313" key="2">
    <source>
        <dbReference type="Proteomes" id="UP000194435"/>
    </source>
</evidence>
<dbReference type="RefSeq" id="WP_086717741.1">
    <property type="nucleotide sequence ID" value="NZ_FWZC01000032.1"/>
</dbReference>
<name>A0A9X8SBH3_9BACI</name>
<evidence type="ECO:0000313" key="1">
    <source>
        <dbReference type="EMBL" id="SMD99546.1"/>
    </source>
</evidence>
<accession>A0A9X8SBH3</accession>
<dbReference type="InterPro" id="IPR006944">
    <property type="entry name" value="Phage/GTA_portal"/>
</dbReference>
<dbReference type="AlphaFoldDB" id="A0A9X8SBH3"/>
<proteinExistence type="predicted"/>
<comment type="caution">
    <text evidence="1">The sequence shown here is derived from an EMBL/GenBank/DDBJ whole genome shotgun (WGS) entry which is preliminary data.</text>
</comment>
<organism evidence="1 2">
    <name type="scientific">Bacillus paranthracis</name>
    <dbReference type="NCBI Taxonomy" id="2026186"/>
    <lineage>
        <taxon>Bacteria</taxon>
        <taxon>Bacillati</taxon>
        <taxon>Bacillota</taxon>
        <taxon>Bacilli</taxon>
        <taxon>Bacillales</taxon>
        <taxon>Bacillaceae</taxon>
        <taxon>Bacillus</taxon>
        <taxon>Bacillus cereus group</taxon>
    </lineage>
</organism>
<reference evidence="1 2" key="1">
    <citation type="submission" date="2017-04" db="EMBL/GenBank/DDBJ databases">
        <authorList>
            <person name="Criscuolo A."/>
        </authorList>
    </citation>
    <scope>NUCLEOTIDE SEQUENCE [LARGE SCALE GENOMIC DNA]</scope>
    <source>
        <strain evidence="1">16-00221</strain>
    </source>
</reference>
<dbReference type="EMBL" id="FWZC01000032">
    <property type="protein sequence ID" value="SMD99546.1"/>
    <property type="molecule type" value="Genomic_DNA"/>
</dbReference>
<dbReference type="InterPro" id="IPR006427">
    <property type="entry name" value="Portal_HK97"/>
</dbReference>
<dbReference type="Pfam" id="PF04860">
    <property type="entry name" value="Phage_portal"/>
    <property type="match status" value="1"/>
</dbReference>
<protein>
    <submittedName>
        <fullName evidence="1">Phage portal protein</fullName>
    </submittedName>
</protein>
<sequence>MRRRKQPTEERAKEQFSNFVKWFEPFNIFRKRTDITLANNETIFSAITRLSNSIASMPLKLYHNYIPVDSDLGDMISNTPNGNSTSLDFIRTMEVLRNSTGNAYALKRYNSLYQVEALDILDSSRVEPVIEKDTMALYYRINTENGQYYVHNMDIIHVKHIHGFGWKGISPIDVLRNSIDYDDKIKEFSLEQLENGVKANFILEVASILDEKKKEVAFNLFRDFYKKNTGVLIEDQSMKIREVKNRDFIDPKVFEVEKITRNRIAAVFNMPPHMVGVLENVNNSSSEQMALEFIMHTLLPIVRMYEQEFDRKLLTAEQRRKGYSHKFNMNGILRADMKTRGDFYFKGVRSGYMTPNEARMHEEKAPMPGGDKLFVSRDLVPIDSPELFKGGE</sequence>
<dbReference type="Proteomes" id="UP000194435">
    <property type="component" value="Unassembled WGS sequence"/>
</dbReference>
<gene>
    <name evidence="1" type="ORF">BACERE00221_01989</name>
</gene>
<dbReference type="NCBIfam" id="TIGR01537">
    <property type="entry name" value="portal_HK97"/>
    <property type="match status" value="1"/>
</dbReference>